<dbReference type="EMBL" id="LUTY01001252">
    <property type="protein sequence ID" value="OAD21984.1"/>
    <property type="molecule type" value="Genomic_DNA"/>
</dbReference>
<organism evidence="1 2">
    <name type="scientific">Candidatus Thiomargarita nelsonii</name>
    <dbReference type="NCBI Taxonomy" id="1003181"/>
    <lineage>
        <taxon>Bacteria</taxon>
        <taxon>Pseudomonadati</taxon>
        <taxon>Pseudomonadota</taxon>
        <taxon>Gammaproteobacteria</taxon>
        <taxon>Thiotrichales</taxon>
        <taxon>Thiotrichaceae</taxon>
        <taxon>Thiomargarita</taxon>
    </lineage>
</organism>
<dbReference type="Proteomes" id="UP000076962">
    <property type="component" value="Unassembled WGS sequence"/>
</dbReference>
<dbReference type="AlphaFoldDB" id="A0A176S211"/>
<comment type="caution">
    <text evidence="1">The sequence shown here is derived from an EMBL/GenBank/DDBJ whole genome shotgun (WGS) entry which is preliminary data.</text>
</comment>
<protein>
    <submittedName>
        <fullName evidence="1">Uncharacterized protein</fullName>
    </submittedName>
</protein>
<name>A0A176S211_9GAMM</name>
<reference evidence="1 2" key="1">
    <citation type="submission" date="2016-05" db="EMBL/GenBank/DDBJ databases">
        <title>Single-cell genome of chain-forming Candidatus Thiomargarita nelsonii and comparison to other large sulfur-oxidizing bacteria.</title>
        <authorList>
            <person name="Winkel M."/>
            <person name="Salman V."/>
            <person name="Woyke T."/>
            <person name="Schulz-Vogt H."/>
            <person name="Richter M."/>
            <person name="Flood B."/>
            <person name="Bailey J."/>
            <person name="Amann R."/>
            <person name="Mussmann M."/>
        </authorList>
    </citation>
    <scope>NUCLEOTIDE SEQUENCE [LARGE SCALE GENOMIC DNA]</scope>
    <source>
        <strain evidence="1 2">THI036</strain>
    </source>
</reference>
<accession>A0A176S211</accession>
<proteinExistence type="predicted"/>
<evidence type="ECO:0000313" key="1">
    <source>
        <dbReference type="EMBL" id="OAD21984.1"/>
    </source>
</evidence>
<evidence type="ECO:0000313" key="2">
    <source>
        <dbReference type="Proteomes" id="UP000076962"/>
    </source>
</evidence>
<keyword evidence="2" id="KW-1185">Reference proteome</keyword>
<sequence>MNWNNFIFAFCPNAEKMIFLCFWICMLPPCMKKMALFMICGIQKHVSSDSSKYGKGSPENIKMRIISGDTSFSMNPSISLKQFLQI</sequence>
<gene>
    <name evidence="1" type="ORF">THIOM_002233</name>
</gene>